<feature type="domain" description="HD" evidence="1">
    <location>
        <begin position="135"/>
        <end position="258"/>
    </location>
</feature>
<dbReference type="STRING" id="1042163.BRLA_c009310"/>
<keyword evidence="4" id="KW-1185">Reference proteome</keyword>
<dbReference type="InterPro" id="IPR006674">
    <property type="entry name" value="HD_domain"/>
</dbReference>
<protein>
    <submittedName>
        <fullName evidence="3">Cyclic di-GMP phosphodiesterase response regulator RpfG</fullName>
        <ecNumber evidence="3">3.1.4.52</ecNumber>
    </submittedName>
</protein>
<dbReference type="InterPro" id="IPR006675">
    <property type="entry name" value="HDIG_dom"/>
</dbReference>
<dbReference type="PANTHER" id="PTHR43155:SF2">
    <property type="entry name" value="CYCLIC DI-GMP PHOSPHODIESTERASE PA4108"/>
    <property type="match status" value="1"/>
</dbReference>
<evidence type="ECO:0000313" key="4">
    <source>
        <dbReference type="Proteomes" id="UP000005850"/>
    </source>
</evidence>
<dbReference type="SUPFAM" id="SSF109604">
    <property type="entry name" value="HD-domain/PDEase-like"/>
    <property type="match status" value="1"/>
</dbReference>
<proteinExistence type="predicted"/>
<dbReference type="Pfam" id="PF13487">
    <property type="entry name" value="HD_5"/>
    <property type="match status" value="1"/>
</dbReference>
<dbReference type="SMART" id="SM00471">
    <property type="entry name" value="HDc"/>
    <property type="match status" value="1"/>
</dbReference>
<keyword evidence="3" id="KW-0378">Hydrolase</keyword>
<dbReference type="PROSITE" id="PS51831">
    <property type="entry name" value="HD"/>
    <property type="match status" value="1"/>
</dbReference>
<dbReference type="GO" id="GO:0071111">
    <property type="term" value="F:cyclic-guanylate-specific phosphodiesterase activity"/>
    <property type="evidence" value="ECO:0007669"/>
    <property type="project" value="UniProtKB-EC"/>
</dbReference>
<evidence type="ECO:0000259" key="2">
    <source>
        <dbReference type="PROSITE" id="PS51832"/>
    </source>
</evidence>
<dbReference type="Gene3D" id="1.10.3210.10">
    <property type="entry name" value="Hypothetical protein af1432"/>
    <property type="match status" value="1"/>
</dbReference>
<evidence type="ECO:0000259" key="1">
    <source>
        <dbReference type="PROSITE" id="PS51831"/>
    </source>
</evidence>
<reference evidence="3 4" key="1">
    <citation type="journal article" date="2011" name="J. Bacteriol.">
        <title>Genome sequence of Brevibacillus laterosporus LMG 15441, a pathogen of invertebrates.</title>
        <authorList>
            <person name="Djukic M."/>
            <person name="Poehlein A."/>
            <person name="Thurmer A."/>
            <person name="Daniel R."/>
        </authorList>
    </citation>
    <scope>NUCLEOTIDE SEQUENCE [LARGE SCALE GENOMIC DNA]</scope>
    <source>
        <strain evidence="3 4">LMG 15441</strain>
    </source>
</reference>
<dbReference type="InterPro" id="IPR037522">
    <property type="entry name" value="HD_GYP_dom"/>
</dbReference>
<dbReference type="RefSeq" id="WP_003335223.1">
    <property type="nucleotide sequence ID" value="NZ_CP007806.1"/>
</dbReference>
<dbReference type="EC" id="3.1.4.52" evidence="3"/>
<dbReference type="PROSITE" id="PS51832">
    <property type="entry name" value="HD_GYP"/>
    <property type="match status" value="1"/>
</dbReference>
<accession>A0A075QY44</accession>
<organism evidence="3 4">
    <name type="scientific">Brevibacillus laterosporus LMG 15441</name>
    <dbReference type="NCBI Taxonomy" id="1042163"/>
    <lineage>
        <taxon>Bacteria</taxon>
        <taxon>Bacillati</taxon>
        <taxon>Bacillota</taxon>
        <taxon>Bacilli</taxon>
        <taxon>Bacillales</taxon>
        <taxon>Paenibacillaceae</taxon>
        <taxon>Brevibacillus</taxon>
    </lineage>
</organism>
<dbReference type="AlphaFoldDB" id="A0A075QY44"/>
<evidence type="ECO:0000313" key="3">
    <source>
        <dbReference type="EMBL" id="AIG25272.1"/>
    </source>
</evidence>
<dbReference type="HOGENOM" id="CLU_000445_92_1_9"/>
<dbReference type="KEGG" id="blr:BRLA_c009310"/>
<name>A0A075QY44_BRELA</name>
<dbReference type="NCBIfam" id="TIGR00277">
    <property type="entry name" value="HDIG"/>
    <property type="match status" value="1"/>
</dbReference>
<feature type="domain" description="HD-GYP" evidence="2">
    <location>
        <begin position="104"/>
        <end position="309"/>
    </location>
</feature>
<dbReference type="Proteomes" id="UP000005850">
    <property type="component" value="Chromosome"/>
</dbReference>
<dbReference type="eggNOG" id="COG2206">
    <property type="taxonomic scope" value="Bacteria"/>
</dbReference>
<dbReference type="PANTHER" id="PTHR43155">
    <property type="entry name" value="CYCLIC DI-GMP PHOSPHODIESTERASE PA4108-RELATED"/>
    <property type="match status" value="1"/>
</dbReference>
<dbReference type="EMBL" id="CP007806">
    <property type="protein sequence ID" value="AIG25272.1"/>
    <property type="molecule type" value="Genomic_DNA"/>
</dbReference>
<sequence>MRLVSLRHVQPGMNLGRTVFTDDGKVLLGAGMELSERLVSGLQRMGIDSVYIDDPHTSDIEVEDVIRPETRQDALEVIHKTVQQLRNTNKVARRVSVKDMGMHFQQVFHKILNDLSGAKDIMIHLANISSHSGAMYHHAVNVAVMATAVGMSLGYNTTQLRDLGIGALLHDIGKTALPKELLEKTERWNEAEMEQAKEHTRLGFDIIRKQHDISLLSAHVAFQHHERMDGSGYPQQLQGDKFHEYAQIVAICDVYDSLTTPRRWRKRYMPQDALEYLLGSGGYLFHHHLVDAFRKHIAVFPLGSGVVLNNGESGVVCKVDPECCHRPTIRILRDGRGNDLLTPYEVNLKYNLKLFITQFEDETLFTFMESKHIAPDL</sequence>
<dbReference type="CDD" id="cd00077">
    <property type="entry name" value="HDc"/>
    <property type="match status" value="1"/>
</dbReference>
<dbReference type="InterPro" id="IPR003607">
    <property type="entry name" value="HD/PDEase_dom"/>
</dbReference>
<gene>
    <name evidence="3" type="ORF">BRLA_c009310</name>
</gene>